<dbReference type="NCBIfam" id="TIGR03959">
    <property type="entry name" value="hyd_TM1266"/>
    <property type="match status" value="1"/>
</dbReference>
<sequence length="95" mass="10156">MNCESRVALIGIVVSESSSVSKLNEYLHECAHYIIGRMGVPYEKAGVSIISVAIDAPQDVINTLSGKLGALKGVTSKTIYQKLPADCSKEKEADD</sequence>
<dbReference type="InterPro" id="IPR045865">
    <property type="entry name" value="ACT-like_dom_sf"/>
</dbReference>
<dbReference type="Pfam" id="PF21699">
    <property type="entry name" value="TM1266-like"/>
    <property type="match status" value="1"/>
</dbReference>
<dbReference type="Gene3D" id="3.30.70.1150">
    <property type="entry name" value="ACT-like. Chain A, domain 2"/>
    <property type="match status" value="1"/>
</dbReference>
<dbReference type="Proteomes" id="UP000095662">
    <property type="component" value="Unassembled WGS sequence"/>
</dbReference>
<organism evidence="1 2">
    <name type="scientific">[Eubacterium] siraeum</name>
    <dbReference type="NCBI Taxonomy" id="39492"/>
    <lineage>
        <taxon>Bacteria</taxon>
        <taxon>Bacillati</taxon>
        <taxon>Bacillota</taxon>
        <taxon>Clostridia</taxon>
        <taxon>Eubacteriales</taxon>
        <taxon>Oscillospiraceae</taxon>
        <taxon>Oscillospiraceae incertae sedis</taxon>
    </lineage>
</organism>
<gene>
    <name evidence="1" type="ORF">ERS852540_00736</name>
</gene>
<protein>
    <submittedName>
        <fullName evidence="1">Putative iron-only hydrogenase system regulator</fullName>
    </submittedName>
</protein>
<dbReference type="InterPro" id="IPR027271">
    <property type="entry name" value="Acetolactate_synth/TF_NikR_C"/>
</dbReference>
<dbReference type="STRING" id="39492.ERS852540_00736"/>
<proteinExistence type="predicted"/>
<accession>A0A174ZI71</accession>
<dbReference type="InterPro" id="IPR023860">
    <property type="entry name" value="FeFe-hyd_TM1266"/>
</dbReference>
<dbReference type="EMBL" id="CZBY01000004">
    <property type="protein sequence ID" value="CUQ83681.1"/>
    <property type="molecule type" value="Genomic_DNA"/>
</dbReference>
<dbReference type="SUPFAM" id="SSF55021">
    <property type="entry name" value="ACT-like"/>
    <property type="match status" value="1"/>
</dbReference>
<dbReference type="AlphaFoldDB" id="A0A174ZI71"/>
<dbReference type="OrthoDB" id="9796135at2"/>
<evidence type="ECO:0000313" key="2">
    <source>
        <dbReference type="Proteomes" id="UP000095662"/>
    </source>
</evidence>
<name>A0A174ZI71_9FIRM</name>
<evidence type="ECO:0000313" key="1">
    <source>
        <dbReference type="EMBL" id="CUQ83681.1"/>
    </source>
</evidence>
<reference evidence="1 2" key="1">
    <citation type="submission" date="2015-09" db="EMBL/GenBank/DDBJ databases">
        <authorList>
            <consortium name="Pathogen Informatics"/>
        </authorList>
    </citation>
    <scope>NUCLEOTIDE SEQUENCE [LARGE SCALE GENOMIC DNA]</scope>
    <source>
        <strain evidence="1 2">2789STDY5834928</strain>
    </source>
</reference>